<feature type="compositionally biased region" description="Polar residues" evidence="1">
    <location>
        <begin position="181"/>
        <end position="191"/>
    </location>
</feature>
<reference evidence="3 4" key="1">
    <citation type="journal article" date="2019" name="Int. J. Syst. Evol. Microbiol.">
        <title>The Global Catalogue of Microorganisms (GCM) 10K type strain sequencing project: providing services to taxonomists for standard genome sequencing and annotation.</title>
        <authorList>
            <consortium name="The Broad Institute Genomics Platform"/>
            <consortium name="The Broad Institute Genome Sequencing Center for Infectious Disease"/>
            <person name="Wu L."/>
            <person name="Ma J."/>
        </authorList>
    </citation>
    <scope>NUCLEOTIDE SEQUENCE [LARGE SCALE GENOMIC DNA]</scope>
    <source>
        <strain evidence="3 4">JCM 3325</strain>
    </source>
</reference>
<feature type="transmembrane region" description="Helical" evidence="2">
    <location>
        <begin position="124"/>
        <end position="147"/>
    </location>
</feature>
<evidence type="ECO:0000256" key="1">
    <source>
        <dbReference type="SAM" id="MobiDB-lite"/>
    </source>
</evidence>
<organism evidence="3 4">
    <name type="scientific">Actinomadura vinacea</name>
    <dbReference type="NCBI Taxonomy" id="115336"/>
    <lineage>
        <taxon>Bacteria</taxon>
        <taxon>Bacillati</taxon>
        <taxon>Actinomycetota</taxon>
        <taxon>Actinomycetes</taxon>
        <taxon>Streptosporangiales</taxon>
        <taxon>Thermomonosporaceae</taxon>
        <taxon>Actinomadura</taxon>
    </lineage>
</organism>
<dbReference type="Proteomes" id="UP001501231">
    <property type="component" value="Unassembled WGS sequence"/>
</dbReference>
<keyword evidence="2" id="KW-0472">Membrane</keyword>
<accession>A0ABN3KE93</accession>
<feature type="region of interest" description="Disordered" evidence="1">
    <location>
        <begin position="240"/>
        <end position="345"/>
    </location>
</feature>
<proteinExistence type="predicted"/>
<keyword evidence="2" id="KW-0812">Transmembrane</keyword>
<feature type="compositionally biased region" description="Pro residues" evidence="1">
    <location>
        <begin position="329"/>
        <end position="345"/>
    </location>
</feature>
<dbReference type="EMBL" id="BAAARW010000046">
    <property type="protein sequence ID" value="GAA2457410.1"/>
    <property type="molecule type" value="Genomic_DNA"/>
</dbReference>
<evidence type="ECO:0000313" key="4">
    <source>
        <dbReference type="Proteomes" id="UP001501231"/>
    </source>
</evidence>
<comment type="caution">
    <text evidence="3">The sequence shown here is derived from an EMBL/GenBank/DDBJ whole genome shotgun (WGS) entry which is preliminary data.</text>
</comment>
<name>A0ABN3KE93_9ACTN</name>
<feature type="compositionally biased region" description="Polar residues" evidence="1">
    <location>
        <begin position="240"/>
        <end position="255"/>
    </location>
</feature>
<evidence type="ECO:0000313" key="3">
    <source>
        <dbReference type="EMBL" id="GAA2457410.1"/>
    </source>
</evidence>
<sequence>MLRTPRFEKRQALGFGTRQGDADGDGWCDTFARGGAEEGEMNTDGQRLDHDTAERLLDGVPFDPDLRADGLADLLAAASGPAREGELAGEDAAVAAFRAAAFRRAAAPPARSWFRFARLAPVKIAAVAVATATAAGGMVLAGGAMGLPIGPLSSHTDSPQSPVPVDGPKASASPQARPGVKTTTEAPGPSRSTLVALCRAYGAIAPSRRAQELAKPSLRMLVNAAGGVSKVPGYCAWLAPSSQKSQRQDGSSTGEGSDPKKGKGNGSSNGKGKNSQGGEDDADDEHQGNGPRPTRDGTGDGTQDGPGGNVNDYVNGDSSRGGEEQPTTSPTPTPTTPQPTQSPTP</sequence>
<protein>
    <submittedName>
        <fullName evidence="3">Uncharacterized protein</fullName>
    </submittedName>
</protein>
<keyword evidence="4" id="KW-1185">Reference proteome</keyword>
<feature type="compositionally biased region" description="Gly residues" evidence="1">
    <location>
        <begin position="299"/>
        <end position="308"/>
    </location>
</feature>
<evidence type="ECO:0000256" key="2">
    <source>
        <dbReference type="SAM" id="Phobius"/>
    </source>
</evidence>
<gene>
    <name evidence="3" type="ORF">GCM10010191_91420</name>
</gene>
<keyword evidence="2" id="KW-1133">Transmembrane helix</keyword>
<feature type="region of interest" description="Disordered" evidence="1">
    <location>
        <begin position="151"/>
        <end position="191"/>
    </location>
</feature>